<dbReference type="Gene3D" id="1.20.960.40">
    <property type="match status" value="1"/>
</dbReference>
<dbReference type="PANTHER" id="PTHR15431:SF9">
    <property type="entry name" value="CENTROSOMAL PROTEIN 43"/>
    <property type="match status" value="1"/>
</dbReference>
<dbReference type="OrthoDB" id="5970631at2759"/>
<comment type="subcellular location">
    <subcellularLocation>
        <location evidence="1">Cytoplasm</location>
        <location evidence="1">Cytoskeleton</location>
        <location evidence="1">Cilium basal body</location>
    </subcellularLocation>
    <subcellularLocation>
        <location evidence="2">Cytoplasm</location>
        <location evidence="2">Cytoskeleton</location>
        <location evidence="2">Microtubule organizing center</location>
        <location evidence="2">Centrosome</location>
    </subcellularLocation>
</comment>
<evidence type="ECO:0000256" key="13">
    <source>
        <dbReference type="SAM" id="MobiDB-lite"/>
    </source>
</evidence>
<proteinExistence type="inferred from homology"/>
<dbReference type="PROSITE" id="PS50937">
    <property type="entry name" value="HTH_MERR_2"/>
    <property type="match status" value="1"/>
</dbReference>
<feature type="domain" description="HTH merR-type" evidence="14">
    <location>
        <begin position="1"/>
        <end position="12"/>
    </location>
</feature>
<dbReference type="GO" id="GO:0034453">
    <property type="term" value="P:microtubule anchoring"/>
    <property type="evidence" value="ECO:0007669"/>
    <property type="project" value="InterPro"/>
</dbReference>
<dbReference type="InterPro" id="IPR006594">
    <property type="entry name" value="LisH"/>
</dbReference>
<dbReference type="STRING" id="5762.D2VX36"/>
<evidence type="ECO:0000256" key="10">
    <source>
        <dbReference type="ARBA" id="ARBA00042293"/>
    </source>
</evidence>
<keyword evidence="6" id="KW-0970">Cilium biogenesis/degradation</keyword>
<dbReference type="eggNOG" id="ENOG502S0C1">
    <property type="taxonomic scope" value="Eukaryota"/>
</dbReference>
<dbReference type="InParanoid" id="D2VX36"/>
<evidence type="ECO:0000256" key="11">
    <source>
        <dbReference type="ARBA" id="ARBA00046076"/>
    </source>
</evidence>
<dbReference type="PROSITE" id="PS50896">
    <property type="entry name" value="LISH"/>
    <property type="match status" value="1"/>
</dbReference>
<dbReference type="EMBL" id="GG738906">
    <property type="protein sequence ID" value="EFC38614.1"/>
    <property type="molecule type" value="Genomic_DNA"/>
</dbReference>
<dbReference type="Proteomes" id="UP000006671">
    <property type="component" value="Unassembled WGS sequence"/>
</dbReference>
<evidence type="ECO:0000256" key="12">
    <source>
        <dbReference type="ARBA" id="ARBA00046373"/>
    </source>
</evidence>
<dbReference type="VEuPathDB" id="AmoebaDB:NAEGRDRAFT_52938"/>
<dbReference type="InterPro" id="IPR000551">
    <property type="entry name" value="MerR-type_HTH_dom"/>
</dbReference>
<dbReference type="InterPro" id="IPR018993">
    <property type="entry name" value="FOP_dimerisation-dom_N"/>
</dbReference>
<evidence type="ECO:0000259" key="14">
    <source>
        <dbReference type="PROSITE" id="PS50937"/>
    </source>
</evidence>
<comment type="function">
    <text evidence="11">Required for anchoring microtubules to the centrosomes. Required for ciliation.</text>
</comment>
<keyword evidence="7" id="KW-0206">Cytoskeleton</keyword>
<name>D2VX36_NAEGR</name>
<dbReference type="KEGG" id="ngr:NAEGRDRAFT_52938"/>
<keyword evidence="4" id="KW-0963">Cytoplasm</keyword>
<dbReference type="OMA" id="DETTEYW"/>
<dbReference type="PANTHER" id="PTHR15431">
    <property type="entry name" value="FGFR1 ONCOGENE PARTNER/LISH DOMAIN-CONTAINING PROTEIN"/>
    <property type="match status" value="1"/>
</dbReference>
<feature type="region of interest" description="Disordered" evidence="13">
    <location>
        <begin position="284"/>
        <end position="311"/>
    </location>
</feature>
<evidence type="ECO:0000256" key="9">
    <source>
        <dbReference type="ARBA" id="ARBA00041026"/>
    </source>
</evidence>
<keyword evidence="8" id="KW-0966">Cell projection</keyword>
<dbReference type="GO" id="GO:0006355">
    <property type="term" value="P:regulation of DNA-templated transcription"/>
    <property type="evidence" value="ECO:0007669"/>
    <property type="project" value="InterPro"/>
</dbReference>
<feature type="compositionally biased region" description="Polar residues" evidence="13">
    <location>
        <begin position="242"/>
        <end position="256"/>
    </location>
</feature>
<keyword evidence="5" id="KW-0597">Phosphoprotein</keyword>
<dbReference type="GeneID" id="8858060"/>
<evidence type="ECO:0000256" key="1">
    <source>
        <dbReference type="ARBA" id="ARBA00004120"/>
    </source>
</evidence>
<dbReference type="GO" id="GO:0003677">
    <property type="term" value="F:DNA binding"/>
    <property type="evidence" value="ECO:0007669"/>
    <property type="project" value="InterPro"/>
</dbReference>
<dbReference type="Pfam" id="PF09398">
    <property type="entry name" value="FOP_dimer"/>
    <property type="match status" value="1"/>
</dbReference>
<evidence type="ECO:0000313" key="15">
    <source>
        <dbReference type="EMBL" id="EFC38614.1"/>
    </source>
</evidence>
<feature type="region of interest" description="Disordered" evidence="13">
    <location>
        <begin position="242"/>
        <end position="270"/>
    </location>
</feature>
<dbReference type="GO" id="GO:0005813">
    <property type="term" value="C:centrosome"/>
    <property type="evidence" value="ECO:0007669"/>
    <property type="project" value="UniProtKB-SubCell"/>
</dbReference>
<evidence type="ECO:0000256" key="4">
    <source>
        <dbReference type="ARBA" id="ARBA00022490"/>
    </source>
</evidence>
<protein>
    <recommendedName>
        <fullName evidence="9">Centrosomal protein 43</fullName>
    </recommendedName>
    <alternativeName>
        <fullName evidence="10">FGFR1 oncogene partner</fullName>
    </alternativeName>
</protein>
<organism evidence="16">
    <name type="scientific">Naegleria gruberi</name>
    <name type="common">Amoeba</name>
    <dbReference type="NCBI Taxonomy" id="5762"/>
    <lineage>
        <taxon>Eukaryota</taxon>
        <taxon>Discoba</taxon>
        <taxon>Heterolobosea</taxon>
        <taxon>Tetramitia</taxon>
        <taxon>Eutetramitia</taxon>
        <taxon>Vahlkampfiidae</taxon>
        <taxon>Naegleria</taxon>
    </lineage>
</organism>
<evidence type="ECO:0000256" key="8">
    <source>
        <dbReference type="ARBA" id="ARBA00023273"/>
    </source>
</evidence>
<gene>
    <name evidence="15" type="ORF">NAEGRDRAFT_52938</name>
</gene>
<evidence type="ECO:0000256" key="7">
    <source>
        <dbReference type="ARBA" id="ARBA00023212"/>
    </source>
</evidence>
<evidence type="ECO:0000256" key="2">
    <source>
        <dbReference type="ARBA" id="ARBA00004300"/>
    </source>
</evidence>
<comment type="subunit">
    <text evidence="12">Homodimer. Part of a ternary complex that contains CEP350, CEP43 and MAPRE1. Interacts directly with CEP350 and MAPRE1. Interacts with CEP19. Interacts (via N-terminus) with CEP350 (via C-terminus).</text>
</comment>
<sequence>MSLEEIKDILKDNLEKRGVLNKIRANLRAEIFKTFEEQDHDETTEYWLKKQSSKPKPSDIQFLINELFIEYLEYNNMDYTKSVFLKECNQPQERLDKRFLAHELNIRKTYDEMDEDGDSVPLLYSIIHRLRNENVRERRKDMANERKLQSDTSDIYQKPILHMEPNKAQDEIDRIQKGIPPTKQRLFPSQPNVNRHVKQTFQTIDSKKIDLNSSSISSSSSSPRRSDGDEVDYALSKLIQQNSKLSRLQKKTSPTHPGTGLERMIQEPKSSRMFNINRERHNHEDSFCDDQSTSSDFSIGPNDKRIRTGLPQFSITPYRGDDSHLDDSVELVYKR</sequence>
<keyword evidence="16" id="KW-1185">Reference proteome</keyword>
<evidence type="ECO:0000256" key="5">
    <source>
        <dbReference type="ARBA" id="ARBA00022553"/>
    </source>
</evidence>
<accession>D2VX36</accession>
<evidence type="ECO:0000256" key="6">
    <source>
        <dbReference type="ARBA" id="ARBA00022794"/>
    </source>
</evidence>
<evidence type="ECO:0000256" key="3">
    <source>
        <dbReference type="ARBA" id="ARBA00005385"/>
    </source>
</evidence>
<comment type="similarity">
    <text evidence="3">Belongs to the CEP43 family.</text>
</comment>
<dbReference type="RefSeq" id="XP_002671358.1">
    <property type="nucleotide sequence ID" value="XM_002671312.1"/>
</dbReference>
<dbReference type="AlphaFoldDB" id="D2VX36"/>
<dbReference type="GO" id="GO:0030030">
    <property type="term" value="P:cell projection organization"/>
    <property type="evidence" value="ECO:0007669"/>
    <property type="project" value="UniProtKB-KW"/>
</dbReference>
<evidence type="ECO:0000313" key="16">
    <source>
        <dbReference type="Proteomes" id="UP000006671"/>
    </source>
</evidence>
<reference evidence="15 16" key="1">
    <citation type="journal article" date="2010" name="Cell">
        <title>The genome of Naegleria gruberi illuminates early eukaryotic versatility.</title>
        <authorList>
            <person name="Fritz-Laylin L.K."/>
            <person name="Prochnik S.E."/>
            <person name="Ginger M.L."/>
            <person name="Dacks J.B."/>
            <person name="Carpenter M.L."/>
            <person name="Field M.C."/>
            <person name="Kuo A."/>
            <person name="Paredez A."/>
            <person name="Chapman J."/>
            <person name="Pham J."/>
            <person name="Shu S."/>
            <person name="Neupane R."/>
            <person name="Cipriano M."/>
            <person name="Mancuso J."/>
            <person name="Tu H."/>
            <person name="Salamov A."/>
            <person name="Lindquist E."/>
            <person name="Shapiro H."/>
            <person name="Lucas S."/>
            <person name="Grigoriev I.V."/>
            <person name="Cande W.Z."/>
            <person name="Fulton C."/>
            <person name="Rokhsar D.S."/>
            <person name="Dawson S.C."/>
        </authorList>
    </citation>
    <scope>NUCLEOTIDE SEQUENCE [LARGE SCALE GENOMIC DNA]</scope>
    <source>
        <strain evidence="15 16">NEG-M</strain>
    </source>
</reference>